<evidence type="ECO:0000256" key="3">
    <source>
        <dbReference type="ARBA" id="ARBA00022630"/>
    </source>
</evidence>
<evidence type="ECO:0000256" key="2">
    <source>
        <dbReference type="ARBA" id="ARBA00017881"/>
    </source>
</evidence>
<dbReference type="AlphaFoldDB" id="A0A2T5P9L0"/>
<dbReference type="Proteomes" id="UP000244064">
    <property type="component" value="Unassembled WGS sequence"/>
</dbReference>
<evidence type="ECO:0000313" key="10">
    <source>
        <dbReference type="Proteomes" id="UP000244064"/>
    </source>
</evidence>
<feature type="binding site" evidence="6">
    <location>
        <position position="231"/>
    </location>
    <ligand>
        <name>FAD</name>
        <dbReference type="ChEBI" id="CHEBI:57692"/>
    </ligand>
</feature>
<comment type="function">
    <text evidence="7">May have a photoreceptor function.</text>
</comment>
<evidence type="ECO:0000259" key="8">
    <source>
        <dbReference type="PROSITE" id="PS51645"/>
    </source>
</evidence>
<dbReference type="InterPro" id="IPR014729">
    <property type="entry name" value="Rossmann-like_a/b/a_fold"/>
</dbReference>
<dbReference type="GO" id="GO:0071949">
    <property type="term" value="F:FAD binding"/>
    <property type="evidence" value="ECO:0007669"/>
    <property type="project" value="TreeGrafter"/>
</dbReference>
<dbReference type="PROSITE" id="PS51645">
    <property type="entry name" value="PHR_CRY_ALPHA_BETA"/>
    <property type="match status" value="1"/>
</dbReference>
<evidence type="ECO:0000256" key="7">
    <source>
        <dbReference type="RuleBase" id="RU367151"/>
    </source>
</evidence>
<evidence type="ECO:0000256" key="4">
    <source>
        <dbReference type="ARBA" id="ARBA00022827"/>
    </source>
</evidence>
<dbReference type="SUPFAM" id="SSF48173">
    <property type="entry name" value="Cryptochrome/photolyase FAD-binding domain"/>
    <property type="match status" value="1"/>
</dbReference>
<dbReference type="NCBIfam" id="TIGR02765">
    <property type="entry name" value="crypto_DASH"/>
    <property type="match status" value="1"/>
</dbReference>
<evidence type="ECO:0000313" key="9">
    <source>
        <dbReference type="EMBL" id="PTU74430.1"/>
    </source>
</evidence>
<comment type="cofactor">
    <cofactor evidence="6 7">
        <name>FAD</name>
        <dbReference type="ChEBI" id="CHEBI:57692"/>
    </cofactor>
    <text evidence="6 7">Binds 1 FAD per subunit.</text>
</comment>
<feature type="binding site" evidence="6">
    <location>
        <begin position="244"/>
        <end position="248"/>
    </location>
    <ligand>
        <name>FAD</name>
        <dbReference type="ChEBI" id="CHEBI:57692"/>
    </ligand>
</feature>
<dbReference type="Gene3D" id="1.25.40.80">
    <property type="match status" value="1"/>
</dbReference>
<evidence type="ECO:0000256" key="1">
    <source>
        <dbReference type="ARBA" id="ARBA00005862"/>
    </source>
</evidence>
<dbReference type="GO" id="GO:0003904">
    <property type="term" value="F:deoxyribodipyrimidine photo-lyase activity"/>
    <property type="evidence" value="ECO:0007669"/>
    <property type="project" value="TreeGrafter"/>
</dbReference>
<organism evidence="9 10">
    <name type="scientific">Pseudomonas mangrovi</name>
    <dbReference type="NCBI Taxonomy" id="2161748"/>
    <lineage>
        <taxon>Bacteria</taxon>
        <taxon>Pseudomonadati</taxon>
        <taxon>Pseudomonadota</taxon>
        <taxon>Gammaproteobacteria</taxon>
        <taxon>Pseudomonadales</taxon>
        <taxon>Pseudomonadaceae</taxon>
        <taxon>Pseudomonas</taxon>
    </lineage>
</organism>
<dbReference type="Pfam" id="PF03441">
    <property type="entry name" value="FAD_binding_7"/>
    <property type="match status" value="1"/>
</dbReference>
<keyword evidence="4 6" id="KW-0274">FAD</keyword>
<comment type="caution">
    <text evidence="9">The sequence shown here is derived from an EMBL/GenBank/DDBJ whole genome shotgun (WGS) entry which is preliminary data.</text>
</comment>
<dbReference type="InterPro" id="IPR005101">
    <property type="entry name" value="Cryptochr/Photolyase_FAD-bd"/>
</dbReference>
<reference evidence="9 10" key="1">
    <citation type="submission" date="2018-04" db="EMBL/GenBank/DDBJ databases">
        <title>Pseudomonas sp. nov., isolated from mangrove soil.</title>
        <authorList>
            <person name="Chen C."/>
        </authorList>
    </citation>
    <scope>NUCLEOTIDE SEQUENCE [LARGE SCALE GENOMIC DNA]</scope>
    <source>
        <strain evidence="9 10">TC-11</strain>
    </source>
</reference>
<dbReference type="PRINTS" id="PR00147">
    <property type="entry name" value="DNAPHOTLYASE"/>
</dbReference>
<dbReference type="InterPro" id="IPR018394">
    <property type="entry name" value="DNA_photolyase_1_CS_C"/>
</dbReference>
<dbReference type="InterPro" id="IPR006050">
    <property type="entry name" value="DNA_photolyase_N"/>
</dbReference>
<dbReference type="PROSITE" id="PS00394">
    <property type="entry name" value="DNA_PHOTOLYASES_1_1"/>
    <property type="match status" value="1"/>
</dbReference>
<comment type="similarity">
    <text evidence="1 7">Belongs to the DNA photolyase class-1 family.</text>
</comment>
<dbReference type="EMBL" id="QASN01000017">
    <property type="protein sequence ID" value="PTU74430.1"/>
    <property type="molecule type" value="Genomic_DNA"/>
</dbReference>
<protein>
    <recommendedName>
        <fullName evidence="2 7">Cryptochrome DASH</fullName>
    </recommendedName>
</protein>
<dbReference type="Pfam" id="PF00875">
    <property type="entry name" value="DNA_photolyase"/>
    <property type="match status" value="1"/>
</dbReference>
<feature type="domain" description="Photolyase/cryptochrome alpha/beta" evidence="8">
    <location>
        <begin position="1"/>
        <end position="132"/>
    </location>
</feature>
<dbReference type="Gene3D" id="1.10.579.10">
    <property type="entry name" value="DNA Cyclobutane Dipyrimidine Photolyase, subunit A, domain 3"/>
    <property type="match status" value="1"/>
</dbReference>
<evidence type="ECO:0000256" key="5">
    <source>
        <dbReference type="ARBA" id="ARBA00022991"/>
    </source>
</evidence>
<evidence type="ECO:0000256" key="6">
    <source>
        <dbReference type="PIRSR" id="PIRSR602081-1"/>
    </source>
</evidence>
<sequence length="471" mass="52781">MRCLLWLKNDLRLEDNPALLACLDARCLLPVYVIDPARFEPGALGSRPLGVHRARLLLESLAALDSALRHHGSRLLVVQAAAEEAIPRLVEHLDLQSVITSEEISPEERATVEAVRQRLGCTPLRETAGNELFHPDELPWAIAESPAVFSRFRTDIAQRHAVFQAKLAPNRLPALPENCAHLFEAIPSLSQLGLGEPLAAPNSAFPYSGGEAAAHARLRDYFWEGLELRDYQATRNNFVGTGYSSKLSPWLANGCLSVRRVASELRRHEAQHGANDSTRALWDALLWREFFRTLMRRHGTALYRHAGLNATQQAPTQTDERFAHWCVGRTGLPLVDACMRELSATGYLSSRGRQVAAAYLISELQQDWRHGAAWFEEHLIDHEAASNWGNWNCIASLCSNPLQENPFNALRMARRFDPDAFYVSLWLPELQRVPQALRHTPFLYQQGDGSSYPLLASIPPSWQPYMPTVAA</sequence>
<dbReference type="RefSeq" id="WP_108107128.1">
    <property type="nucleotide sequence ID" value="NZ_QASN01000017.1"/>
</dbReference>
<accession>A0A2T5P9L0</accession>
<dbReference type="GO" id="GO:0003677">
    <property type="term" value="F:DNA binding"/>
    <property type="evidence" value="ECO:0007669"/>
    <property type="project" value="TreeGrafter"/>
</dbReference>
<dbReference type="PANTHER" id="PTHR11455">
    <property type="entry name" value="CRYPTOCHROME"/>
    <property type="match status" value="1"/>
</dbReference>
<dbReference type="GO" id="GO:0006281">
    <property type="term" value="P:DNA repair"/>
    <property type="evidence" value="ECO:0007669"/>
    <property type="project" value="InterPro"/>
</dbReference>
<keyword evidence="5 7" id="KW-0157">Chromophore</keyword>
<keyword evidence="3 6" id="KW-0285">Flavoprotein</keyword>
<proteinExistence type="inferred from homology"/>
<dbReference type="Gene3D" id="3.40.50.620">
    <property type="entry name" value="HUPs"/>
    <property type="match status" value="1"/>
</dbReference>
<dbReference type="OrthoDB" id="9772484at2"/>
<dbReference type="SUPFAM" id="SSF52425">
    <property type="entry name" value="Cryptochrome/photolyase, N-terminal domain"/>
    <property type="match status" value="1"/>
</dbReference>
<keyword evidence="10" id="KW-1185">Reference proteome</keyword>
<comment type="cofactor">
    <cofactor evidence="7">
        <name>(6R)-5,10-methylene-5,6,7,8-tetrahydrofolate</name>
        <dbReference type="ChEBI" id="CHEBI:15636"/>
    </cofactor>
    <text evidence="7">Binds 1 5,10-methenyltetrahydrofolate (MTHF) per subunit.</text>
</comment>
<dbReference type="InterPro" id="IPR036134">
    <property type="entry name" value="Crypto/Photolyase_FAD-like_sf"/>
</dbReference>
<dbReference type="InterPro" id="IPR014133">
    <property type="entry name" value="Cry_DASH"/>
</dbReference>
<gene>
    <name evidence="9" type="ORF">DBO85_10065</name>
</gene>
<dbReference type="InterPro" id="IPR002081">
    <property type="entry name" value="Cryptochrome/DNA_photolyase_1"/>
</dbReference>
<dbReference type="InterPro" id="IPR036155">
    <property type="entry name" value="Crypto/Photolyase_N_sf"/>
</dbReference>
<name>A0A2T5P9L0_9PSED</name>